<feature type="domain" description="Sulfatase N-terminal" evidence="2">
    <location>
        <begin position="1"/>
        <end position="123"/>
    </location>
</feature>
<keyword evidence="3" id="KW-0808">Transferase</keyword>
<evidence type="ECO:0000259" key="2">
    <source>
        <dbReference type="Pfam" id="PF00884"/>
    </source>
</evidence>
<dbReference type="InterPro" id="IPR000917">
    <property type="entry name" value="Sulfatase_N"/>
</dbReference>
<dbReference type="SUPFAM" id="SSF53649">
    <property type="entry name" value="Alkaline phosphatase-like"/>
    <property type="match status" value="1"/>
</dbReference>
<dbReference type="GO" id="GO:0016740">
    <property type="term" value="F:transferase activity"/>
    <property type="evidence" value="ECO:0007669"/>
    <property type="project" value="UniProtKB-KW"/>
</dbReference>
<comment type="similarity">
    <text evidence="1">Belongs to the sulfatase family.</text>
</comment>
<dbReference type="GO" id="GO:0016787">
    <property type="term" value="F:hydrolase activity"/>
    <property type="evidence" value="ECO:0007669"/>
    <property type="project" value="UniProtKB-KW"/>
</dbReference>
<proteinExistence type="inferred from homology"/>
<sequence length="187" mass="21599">IGTILKTNGYATSWFGKNHNTPSFQTSQAGPFDQWPIGMGFEYFYGFVSGETNQWQPDLYRNTTRVYPYLNNPTYNLTTDMADDAINYLNQLNQLDPKKPFFLYYAPGGTHAPHHPTPEWIKKISDLHLFDKGWNALRDQIFANQKRLGVVPQDAQLTPWPDKLIKPWDVLSADEKRLFIHQADVYG</sequence>
<dbReference type="Gene3D" id="3.40.720.10">
    <property type="entry name" value="Alkaline Phosphatase, subunit A"/>
    <property type="match status" value="1"/>
</dbReference>
<name>A0A6P0DUX1_RHILE</name>
<keyword evidence="3" id="KW-0378">Hydrolase</keyword>
<dbReference type="EMBL" id="WXXP01000433">
    <property type="protein sequence ID" value="NEK55335.1"/>
    <property type="molecule type" value="Genomic_DNA"/>
</dbReference>
<dbReference type="PANTHER" id="PTHR42693">
    <property type="entry name" value="ARYLSULFATASE FAMILY MEMBER"/>
    <property type="match status" value="1"/>
</dbReference>
<dbReference type="RefSeq" id="WP_164001173.1">
    <property type="nucleotide sequence ID" value="NZ_WXXP01000433.1"/>
</dbReference>
<dbReference type="Pfam" id="PF00884">
    <property type="entry name" value="Sulfatase"/>
    <property type="match status" value="1"/>
</dbReference>
<feature type="non-terminal residue" evidence="3">
    <location>
        <position position="1"/>
    </location>
</feature>
<gene>
    <name evidence="3" type="ORF">GUK36_39565</name>
</gene>
<dbReference type="InterPro" id="IPR050738">
    <property type="entry name" value="Sulfatase"/>
</dbReference>
<evidence type="ECO:0000313" key="3">
    <source>
        <dbReference type="EMBL" id="NEK55335.1"/>
    </source>
</evidence>
<feature type="non-terminal residue" evidence="3">
    <location>
        <position position="187"/>
    </location>
</feature>
<dbReference type="PANTHER" id="PTHR42693:SF43">
    <property type="entry name" value="BLL2667 PROTEIN"/>
    <property type="match status" value="1"/>
</dbReference>
<evidence type="ECO:0000313" key="4">
    <source>
        <dbReference type="Proteomes" id="UP000471409"/>
    </source>
</evidence>
<dbReference type="Proteomes" id="UP000471409">
    <property type="component" value="Unassembled WGS sequence"/>
</dbReference>
<protein>
    <submittedName>
        <fullName evidence="3">Sulfatase-like hydrolase/transferase</fullName>
    </submittedName>
</protein>
<evidence type="ECO:0000256" key="1">
    <source>
        <dbReference type="ARBA" id="ARBA00008779"/>
    </source>
</evidence>
<accession>A0A6P0DUX1</accession>
<reference evidence="3 4" key="1">
    <citation type="submission" date="2020-01" db="EMBL/GenBank/DDBJ databases">
        <title>Rhizobium genotypes associated with high levels of biological nitrogen fixation by grain legumes in a temperate-maritime cropping system.</title>
        <authorList>
            <person name="Maluk M."/>
            <person name="Francesc Ferrando Molina F."/>
            <person name="Lopez Del Egido L."/>
            <person name="Lafos M."/>
            <person name="Langarica-Fuentes A."/>
            <person name="Gebre Yohannes G."/>
            <person name="Young M.W."/>
            <person name="Martin P."/>
            <person name="Gantlett R."/>
            <person name="Kenicer G."/>
            <person name="Hawes C."/>
            <person name="Begg G.S."/>
            <person name="Quilliam R.S."/>
            <person name="Squire G.R."/>
            <person name="Poole P.S."/>
            <person name="Young P.W."/>
            <person name="Iannetta P.M."/>
            <person name="James E.K."/>
        </authorList>
    </citation>
    <scope>NUCLEOTIDE SEQUENCE [LARGE SCALE GENOMIC DNA]</scope>
    <source>
        <strain evidence="3 4">JHI944</strain>
    </source>
</reference>
<dbReference type="AlphaFoldDB" id="A0A6P0DUX1"/>
<dbReference type="InterPro" id="IPR017850">
    <property type="entry name" value="Alkaline_phosphatase_core_sf"/>
</dbReference>
<organism evidence="3 4">
    <name type="scientific">Rhizobium leguminosarum</name>
    <dbReference type="NCBI Taxonomy" id="384"/>
    <lineage>
        <taxon>Bacteria</taxon>
        <taxon>Pseudomonadati</taxon>
        <taxon>Pseudomonadota</taxon>
        <taxon>Alphaproteobacteria</taxon>
        <taxon>Hyphomicrobiales</taxon>
        <taxon>Rhizobiaceae</taxon>
        <taxon>Rhizobium/Agrobacterium group</taxon>
        <taxon>Rhizobium</taxon>
    </lineage>
</organism>
<comment type="caution">
    <text evidence="3">The sequence shown here is derived from an EMBL/GenBank/DDBJ whole genome shotgun (WGS) entry which is preliminary data.</text>
</comment>